<keyword evidence="2" id="KW-0732">Signal</keyword>
<dbReference type="PIRSF" id="PIRSF017082">
    <property type="entry name" value="YflP"/>
    <property type="match status" value="1"/>
</dbReference>
<proteinExistence type="inferred from homology"/>
<reference evidence="3 4" key="1">
    <citation type="submission" date="2019-03" db="EMBL/GenBank/DDBJ databases">
        <title>Genome Sequencing and Assembly of Various Microbes Isolated from Partially Reclaimed Soil and Acid Mine Drainage (AMD) Site.</title>
        <authorList>
            <person name="Steinbock B."/>
            <person name="Bechtold R."/>
            <person name="Sevigny J.L."/>
            <person name="Thomas D."/>
            <person name="Cuthill L.R."/>
            <person name="Aveiro Johannsen E.J."/>
            <person name="Thomas K."/>
            <person name="Ghosh A."/>
        </authorList>
    </citation>
    <scope>NUCLEOTIDE SEQUENCE [LARGE SCALE GENOMIC DNA]</scope>
    <source>
        <strain evidence="3 4">S-A1</strain>
    </source>
</reference>
<dbReference type="RefSeq" id="WP_133351924.1">
    <property type="nucleotide sequence ID" value="NZ_SMZQ01000014.1"/>
</dbReference>
<sequence length="323" mass="33517">MNKTRLFSTAVTVAGLSLALTACSGASKTSSESYPTKPVTFVMPYAAGGPSDTTARAYGACLGKLVGGTFVVENLDSGAGAVAMQKLAGAKPDGYTVGLSTNGPLVLNPMSNDLAYSQDDFQALGTMAAIPTLFAVPKDSPYKSLEDLFDAAKADPGKISIGVPGATSSLAIELKRLQQESGIEFAMVPTSGSAELITNLLGGHIDAAFVNDYVDVEAQVKDGAVVPLAAAGEERSEAFPDAPTAKEAGYDVKTTSVYGLFAPKGLPQNISDKLESGIETCSKDPEVISQIGDRFVPNSFSDAAATQQVFTDMRTRYESLLAK</sequence>
<organism evidence="3 4">
    <name type="scientific">Arthrobacter nitrophenolicus</name>
    <dbReference type="NCBI Taxonomy" id="683150"/>
    <lineage>
        <taxon>Bacteria</taxon>
        <taxon>Bacillati</taxon>
        <taxon>Actinomycetota</taxon>
        <taxon>Actinomycetes</taxon>
        <taxon>Micrococcales</taxon>
        <taxon>Micrococcaceae</taxon>
        <taxon>Arthrobacter</taxon>
    </lineage>
</organism>
<name>A0A4V3B0A3_9MICC</name>
<dbReference type="PROSITE" id="PS51257">
    <property type="entry name" value="PROKAR_LIPOPROTEIN"/>
    <property type="match status" value="1"/>
</dbReference>
<dbReference type="EMBL" id="SMZQ01000014">
    <property type="protein sequence ID" value="TDL32288.1"/>
    <property type="molecule type" value="Genomic_DNA"/>
</dbReference>
<accession>A0A4V3B0A3</accession>
<comment type="similarity">
    <text evidence="1">Belongs to the UPF0065 (bug) family.</text>
</comment>
<dbReference type="PANTHER" id="PTHR42928">
    <property type="entry name" value="TRICARBOXYLATE-BINDING PROTEIN"/>
    <property type="match status" value="1"/>
</dbReference>
<dbReference type="Gene3D" id="3.40.190.150">
    <property type="entry name" value="Bordetella uptake gene, domain 1"/>
    <property type="match status" value="1"/>
</dbReference>
<dbReference type="AlphaFoldDB" id="A0A4V3B0A3"/>
<evidence type="ECO:0000256" key="2">
    <source>
        <dbReference type="SAM" id="SignalP"/>
    </source>
</evidence>
<dbReference type="CDD" id="cd07012">
    <property type="entry name" value="PBP2_Bug_TTT"/>
    <property type="match status" value="1"/>
</dbReference>
<dbReference type="OrthoDB" id="8627412at2"/>
<evidence type="ECO:0000313" key="4">
    <source>
        <dbReference type="Proteomes" id="UP000294621"/>
    </source>
</evidence>
<dbReference type="Proteomes" id="UP000294621">
    <property type="component" value="Unassembled WGS sequence"/>
</dbReference>
<dbReference type="Gene3D" id="3.40.190.10">
    <property type="entry name" value="Periplasmic binding protein-like II"/>
    <property type="match status" value="1"/>
</dbReference>
<dbReference type="InterPro" id="IPR042100">
    <property type="entry name" value="Bug_dom1"/>
</dbReference>
<dbReference type="InterPro" id="IPR005064">
    <property type="entry name" value="BUG"/>
</dbReference>
<dbReference type="PANTHER" id="PTHR42928:SF5">
    <property type="entry name" value="BLR1237 PROTEIN"/>
    <property type="match status" value="1"/>
</dbReference>
<gene>
    <name evidence="3" type="ORF">E2R57_19605</name>
</gene>
<feature type="signal peptide" evidence="2">
    <location>
        <begin position="1"/>
        <end position="22"/>
    </location>
</feature>
<dbReference type="SUPFAM" id="SSF53850">
    <property type="entry name" value="Periplasmic binding protein-like II"/>
    <property type="match status" value="1"/>
</dbReference>
<evidence type="ECO:0000256" key="1">
    <source>
        <dbReference type="ARBA" id="ARBA00006987"/>
    </source>
</evidence>
<comment type="caution">
    <text evidence="3">The sequence shown here is derived from an EMBL/GenBank/DDBJ whole genome shotgun (WGS) entry which is preliminary data.</text>
</comment>
<feature type="chain" id="PRO_5039101111" evidence="2">
    <location>
        <begin position="23"/>
        <end position="323"/>
    </location>
</feature>
<evidence type="ECO:0000313" key="3">
    <source>
        <dbReference type="EMBL" id="TDL32288.1"/>
    </source>
</evidence>
<protein>
    <submittedName>
        <fullName evidence="3">Tripartite tricarboxylate transporter substrate binding protein</fullName>
    </submittedName>
</protein>
<dbReference type="Pfam" id="PF03401">
    <property type="entry name" value="TctC"/>
    <property type="match status" value="1"/>
</dbReference>